<reference evidence="1" key="1">
    <citation type="submission" date="2021-02" db="EMBL/GenBank/DDBJ databases">
        <authorList>
            <person name="Dougan E. K."/>
            <person name="Rhodes N."/>
            <person name="Thang M."/>
            <person name="Chan C."/>
        </authorList>
    </citation>
    <scope>NUCLEOTIDE SEQUENCE</scope>
</reference>
<sequence>MRDQWRCKGQGSLEGGRGKEKVMVVVPEAPWLKCCGGGATATTSRPLSLAAPFQQAGSQLYSDRASFEAPLTVSLVDGYDNAAYFVGDNFNGANFDSFTDAAVSAIVGETQYETTGFNNNNLIPGQSSGDPLYCAGCNGSYRLSFRTTSVGTAEGVWAVGFDIVGTAEGVRGTVAFVTYGDGSTGEFVLPEHQDVFWGIIDCRRIASIHLGLSGEL</sequence>
<comment type="caution">
    <text evidence="1">The sequence shown here is derived from an EMBL/GenBank/DDBJ whole genome shotgun (WGS) entry which is preliminary data.</text>
</comment>
<dbReference type="Proteomes" id="UP000604046">
    <property type="component" value="Unassembled WGS sequence"/>
</dbReference>
<gene>
    <name evidence="1" type="ORF">SNAT2548_LOCUS3484</name>
</gene>
<organism evidence="1 2">
    <name type="scientific">Symbiodinium natans</name>
    <dbReference type="NCBI Taxonomy" id="878477"/>
    <lineage>
        <taxon>Eukaryota</taxon>
        <taxon>Sar</taxon>
        <taxon>Alveolata</taxon>
        <taxon>Dinophyceae</taxon>
        <taxon>Suessiales</taxon>
        <taxon>Symbiodiniaceae</taxon>
        <taxon>Symbiodinium</taxon>
    </lineage>
</organism>
<accession>A0A812IDH8</accession>
<name>A0A812IDH8_9DINO</name>
<dbReference type="AlphaFoldDB" id="A0A812IDH8"/>
<evidence type="ECO:0000313" key="2">
    <source>
        <dbReference type="Proteomes" id="UP000604046"/>
    </source>
</evidence>
<proteinExistence type="predicted"/>
<keyword evidence="2" id="KW-1185">Reference proteome</keyword>
<protein>
    <submittedName>
        <fullName evidence="1">Uncharacterized protein</fullName>
    </submittedName>
</protein>
<evidence type="ECO:0000313" key="1">
    <source>
        <dbReference type="EMBL" id="CAE7029175.1"/>
    </source>
</evidence>
<dbReference type="EMBL" id="CAJNDS010000213">
    <property type="protein sequence ID" value="CAE7029175.1"/>
    <property type="molecule type" value="Genomic_DNA"/>
</dbReference>
<dbReference type="OrthoDB" id="10450655at2759"/>